<dbReference type="InterPro" id="IPR003660">
    <property type="entry name" value="HAMP_dom"/>
</dbReference>
<evidence type="ECO:0000313" key="15">
    <source>
        <dbReference type="Proteomes" id="UP000324701"/>
    </source>
</evidence>
<keyword evidence="9 12" id="KW-1133">Transmembrane helix</keyword>
<keyword evidence="8" id="KW-0067">ATP-binding</keyword>
<keyword evidence="4" id="KW-0808">Transferase</keyword>
<keyword evidence="7 14" id="KW-0418">Kinase</keyword>
<gene>
    <name evidence="14" type="ORF">F0Q45_13625</name>
</gene>
<dbReference type="EMBL" id="VTZN01000076">
    <property type="protein sequence ID" value="KAA1249729.1"/>
    <property type="molecule type" value="Genomic_DNA"/>
</dbReference>
<keyword evidence="5 12" id="KW-0812">Transmembrane</keyword>
<evidence type="ECO:0000256" key="7">
    <source>
        <dbReference type="ARBA" id="ARBA00022777"/>
    </source>
</evidence>
<evidence type="ECO:0000256" key="4">
    <source>
        <dbReference type="ARBA" id="ARBA00022679"/>
    </source>
</evidence>
<dbReference type="Gene3D" id="6.10.340.10">
    <property type="match status" value="1"/>
</dbReference>
<proteinExistence type="predicted"/>
<comment type="catalytic activity">
    <reaction evidence="1">
        <text>ATP + protein L-histidine = ADP + protein N-phospho-L-histidine.</text>
        <dbReference type="EC" id="2.7.13.3"/>
    </reaction>
</comment>
<keyword evidence="15" id="KW-1185">Reference proteome</keyword>
<feature type="non-terminal residue" evidence="14">
    <location>
        <position position="478"/>
    </location>
</feature>
<dbReference type="PANTHER" id="PTHR44936:SF9">
    <property type="entry name" value="SENSOR PROTEIN CREC"/>
    <property type="match status" value="1"/>
</dbReference>
<keyword evidence="10" id="KW-0902">Two-component regulatory system</keyword>
<evidence type="ECO:0000256" key="9">
    <source>
        <dbReference type="ARBA" id="ARBA00022989"/>
    </source>
</evidence>
<dbReference type="GO" id="GO:0005524">
    <property type="term" value="F:ATP binding"/>
    <property type="evidence" value="ECO:0007669"/>
    <property type="project" value="UniProtKB-KW"/>
</dbReference>
<evidence type="ECO:0000313" key="14">
    <source>
        <dbReference type="EMBL" id="KAA1249729.1"/>
    </source>
</evidence>
<dbReference type="Proteomes" id="UP000324701">
    <property type="component" value="Unassembled WGS sequence"/>
</dbReference>
<keyword evidence="3" id="KW-0597">Phosphoprotein</keyword>
<keyword evidence="6" id="KW-0547">Nucleotide-binding</keyword>
<evidence type="ECO:0000256" key="1">
    <source>
        <dbReference type="ARBA" id="ARBA00000085"/>
    </source>
</evidence>
<accession>A0A5B1BRP5</accession>
<dbReference type="PANTHER" id="PTHR44936">
    <property type="entry name" value="SENSOR PROTEIN CREC"/>
    <property type="match status" value="1"/>
</dbReference>
<evidence type="ECO:0000256" key="5">
    <source>
        <dbReference type="ARBA" id="ARBA00022692"/>
    </source>
</evidence>
<evidence type="ECO:0000256" key="8">
    <source>
        <dbReference type="ARBA" id="ARBA00022840"/>
    </source>
</evidence>
<name>A0A5B1BRP5_MYCSI</name>
<keyword evidence="12" id="KW-0472">Membrane</keyword>
<evidence type="ECO:0000256" key="12">
    <source>
        <dbReference type="SAM" id="Phobius"/>
    </source>
</evidence>
<dbReference type="GO" id="GO:0016020">
    <property type="term" value="C:membrane"/>
    <property type="evidence" value="ECO:0007669"/>
    <property type="project" value="InterPro"/>
</dbReference>
<protein>
    <recommendedName>
        <fullName evidence="2">histidine kinase</fullName>
        <ecNumber evidence="2">2.7.13.3</ecNumber>
    </recommendedName>
</protein>
<feature type="region of interest" description="Disordered" evidence="11">
    <location>
        <begin position="1"/>
        <end position="36"/>
    </location>
</feature>
<evidence type="ECO:0000256" key="10">
    <source>
        <dbReference type="ARBA" id="ARBA00023012"/>
    </source>
</evidence>
<dbReference type="OrthoDB" id="4652229at2"/>
<dbReference type="EC" id="2.7.13.3" evidence="2"/>
<reference evidence="14 15" key="1">
    <citation type="submission" date="2019-09" db="EMBL/GenBank/DDBJ databases">
        <title>Report of infection by Mycobacterium simiae a patient suffering from pulmonary tuberculosis.</title>
        <authorList>
            <person name="Mohanty P.S."/>
            <person name="Bansal A.K."/>
            <person name="Singh H."/>
            <person name="Sharma S."/>
            <person name="Patil S.A."/>
            <person name="Upadhaya P."/>
            <person name="Singh P.K."/>
            <person name="Kumar D."/>
            <person name="Kumar S."/>
            <person name="Singh R.K."/>
            <person name="Chaudhary B."/>
        </authorList>
    </citation>
    <scope>NUCLEOTIDE SEQUENCE [LARGE SCALE GENOMIC DNA]</scope>
    <source>
        <strain evidence="14 15">JAL-560-SIM</strain>
    </source>
</reference>
<evidence type="ECO:0000256" key="6">
    <source>
        <dbReference type="ARBA" id="ARBA00022741"/>
    </source>
</evidence>
<comment type="caution">
    <text evidence="14">The sequence shown here is derived from an EMBL/GenBank/DDBJ whole genome shotgun (WGS) entry which is preliminary data.</text>
</comment>
<dbReference type="GO" id="GO:0000160">
    <property type="term" value="P:phosphorelay signal transduction system"/>
    <property type="evidence" value="ECO:0007669"/>
    <property type="project" value="UniProtKB-KW"/>
</dbReference>
<dbReference type="GO" id="GO:0004673">
    <property type="term" value="F:protein histidine kinase activity"/>
    <property type="evidence" value="ECO:0007669"/>
    <property type="project" value="UniProtKB-EC"/>
</dbReference>
<feature type="transmembrane region" description="Helical" evidence="12">
    <location>
        <begin position="324"/>
        <end position="346"/>
    </location>
</feature>
<organism evidence="14 15">
    <name type="scientific">Mycobacterium simiae</name>
    <name type="common">Mycobacterium habana</name>
    <dbReference type="NCBI Taxonomy" id="1784"/>
    <lineage>
        <taxon>Bacteria</taxon>
        <taxon>Bacillati</taxon>
        <taxon>Actinomycetota</taxon>
        <taxon>Actinomycetes</taxon>
        <taxon>Mycobacteriales</taxon>
        <taxon>Mycobacteriaceae</taxon>
        <taxon>Mycobacterium</taxon>
        <taxon>Mycobacterium simiae complex</taxon>
    </lineage>
</organism>
<evidence type="ECO:0000256" key="3">
    <source>
        <dbReference type="ARBA" id="ARBA00022553"/>
    </source>
</evidence>
<feature type="domain" description="HAMP" evidence="13">
    <location>
        <begin position="343"/>
        <end position="409"/>
    </location>
</feature>
<feature type="compositionally biased region" description="Low complexity" evidence="11">
    <location>
        <begin position="12"/>
        <end position="24"/>
    </location>
</feature>
<evidence type="ECO:0000256" key="11">
    <source>
        <dbReference type="SAM" id="MobiDB-lite"/>
    </source>
</evidence>
<evidence type="ECO:0000256" key="2">
    <source>
        <dbReference type="ARBA" id="ARBA00012438"/>
    </source>
</evidence>
<dbReference type="AlphaFoldDB" id="A0A5B1BRP5"/>
<sequence>MTMFARPTTQVAAAPPSIPAVAAPQPAPPRRQKRPRAWSLRNWPVRWKVVAMALLPLVLAAVFGTLRVHSAMADASGLRLAAARADVIPAITQYMSALDVALLASSTGHDVEGAKKNFAARKYQLQTRLADTDVIPGVRSGVNTLVNGGQGLLDKVLGNSIGLRDRITAYAPLLLTAEDAIDASVRLDYEQIRAQAQGLSRAVAASGQMTMLQILVTQGADLPEPQLRTAMIALAGTEPSTLFGMSQVLGAGSPDVKNLQQQLATRMGIMSDPDTALVDNPELLRSIQVTDGIAEQVIKDATAAVTKSAQAQAAARHDAAIREAALIVTAIAIALVIVLLVARALVGPLRALRDGALKVAHTDLEGEITRVRAGAEPIPEPLAVYTNEEIGQVAHAVDELHAQALLLAGDEARLRVLVNDMFETMSRRSRSLVDQQLSLIDRLERSEEDPQRLDSLFRLDHLAARLRRNSANLLVLAG</sequence>
<evidence type="ECO:0000259" key="13">
    <source>
        <dbReference type="SMART" id="SM00304"/>
    </source>
</evidence>
<feature type="transmembrane region" description="Helical" evidence="12">
    <location>
        <begin position="46"/>
        <end position="66"/>
    </location>
</feature>
<dbReference type="SMART" id="SM00304">
    <property type="entry name" value="HAMP"/>
    <property type="match status" value="1"/>
</dbReference>
<dbReference type="InterPro" id="IPR050980">
    <property type="entry name" value="2C_sensor_his_kinase"/>
</dbReference>